<dbReference type="InterPro" id="IPR006311">
    <property type="entry name" value="TAT_signal"/>
</dbReference>
<dbReference type="Gene3D" id="3.30.565.40">
    <property type="entry name" value="Fervidobacterium nodosum Rt17-B1 like"/>
    <property type="match status" value="1"/>
</dbReference>
<keyword evidence="2" id="KW-0732">Signal</keyword>
<dbReference type="EMBL" id="MZZM01000005">
    <property type="protein sequence ID" value="ORJ64099.1"/>
    <property type="molecule type" value="Genomic_DNA"/>
</dbReference>
<sequence>MNDTAMSTNLFRRGMLAAAAAAVVATSAAGCDASPPGPPTTSTTASPGAGTSFAAQGQSACTDLGGTIEADRNCHVRSATSSYQVDVHFPVDYPDNPAVIDFLKRDRNAFLDWVAKFGASGGRGRPYQYIVTAKDFRSGTAESGTRSLVLKIENDTGLAHEGHPNTTFQAFNFDLGKRVPITFGTLFKPATTPLDILNPIVRRELDAPTADLDEKTYQNFAITDEAVVFFFGQDQVVPDNAGPHRVTVSRADLAAVLA</sequence>
<dbReference type="Proteomes" id="UP000193040">
    <property type="component" value="Unassembled WGS sequence"/>
</dbReference>
<feature type="compositionally biased region" description="Low complexity" evidence="1">
    <location>
        <begin position="40"/>
        <end position="52"/>
    </location>
</feature>
<evidence type="ECO:0000256" key="2">
    <source>
        <dbReference type="SAM" id="SignalP"/>
    </source>
</evidence>
<evidence type="ECO:0000259" key="3">
    <source>
        <dbReference type="Pfam" id="PF11738"/>
    </source>
</evidence>
<dbReference type="AlphaFoldDB" id="A0A1X0YG32"/>
<comment type="caution">
    <text evidence="4">The sequence shown here is derived from an EMBL/GenBank/DDBJ whole genome shotgun (WGS) entry which is preliminary data.</text>
</comment>
<dbReference type="InterPro" id="IPR021729">
    <property type="entry name" value="DUF3298"/>
</dbReference>
<gene>
    <name evidence="4" type="ORF">B5M45_02515</name>
</gene>
<evidence type="ECO:0000313" key="5">
    <source>
        <dbReference type="Proteomes" id="UP000193040"/>
    </source>
</evidence>
<dbReference type="Gene3D" id="3.90.640.20">
    <property type="entry name" value="Heat-shock cognate protein, ATPase"/>
    <property type="match status" value="1"/>
</dbReference>
<proteinExistence type="predicted"/>
<name>A0A1X0YG32_MYCSI</name>
<dbReference type="PROSITE" id="PS51318">
    <property type="entry name" value="TAT"/>
    <property type="match status" value="1"/>
</dbReference>
<evidence type="ECO:0000313" key="4">
    <source>
        <dbReference type="EMBL" id="ORJ64099.1"/>
    </source>
</evidence>
<accession>A0A1X0YG32</accession>
<keyword evidence="5" id="KW-1185">Reference proteome</keyword>
<dbReference type="Pfam" id="PF11738">
    <property type="entry name" value="DUF3298"/>
    <property type="match status" value="1"/>
</dbReference>
<feature type="signal peptide" evidence="2">
    <location>
        <begin position="1"/>
        <end position="33"/>
    </location>
</feature>
<evidence type="ECO:0000256" key="1">
    <source>
        <dbReference type="SAM" id="MobiDB-lite"/>
    </source>
</evidence>
<reference evidence="4 5" key="1">
    <citation type="submission" date="2017-03" db="EMBL/GenBank/DDBJ databases">
        <title>Genomic insights into Mycobacterium simiae human colonization.</title>
        <authorList>
            <person name="Steffani J.L."/>
            <person name="Brunck M.E."/>
            <person name="Cruz E."/>
            <person name="Montiel R."/>
            <person name="Barona F."/>
        </authorList>
    </citation>
    <scope>NUCLEOTIDE SEQUENCE [LARGE SCALE GENOMIC DNA]</scope>
    <source>
        <strain evidence="4 5">MsiGto</strain>
    </source>
</reference>
<dbReference type="NCBIfam" id="NF043047">
    <property type="entry name" value="EstaseRv3036c"/>
    <property type="match status" value="1"/>
</dbReference>
<feature type="chain" id="PRO_5038981763" description="DUF3298 domain-containing protein" evidence="2">
    <location>
        <begin position="34"/>
        <end position="258"/>
    </location>
</feature>
<dbReference type="InterPro" id="IPR053421">
    <property type="entry name" value="Esterase_Immunogenic_RsiV"/>
</dbReference>
<organism evidence="4 5">
    <name type="scientific">Mycobacterium simiae</name>
    <name type="common">Mycobacterium habana</name>
    <dbReference type="NCBI Taxonomy" id="1784"/>
    <lineage>
        <taxon>Bacteria</taxon>
        <taxon>Bacillati</taxon>
        <taxon>Actinomycetota</taxon>
        <taxon>Actinomycetes</taxon>
        <taxon>Mycobacteriales</taxon>
        <taxon>Mycobacteriaceae</taxon>
        <taxon>Mycobacterium</taxon>
        <taxon>Mycobacterium simiae complex</taxon>
    </lineage>
</organism>
<protein>
    <recommendedName>
        <fullName evidence="3">DUF3298 domain-containing protein</fullName>
    </recommendedName>
</protein>
<feature type="region of interest" description="Disordered" evidence="1">
    <location>
        <begin position="29"/>
        <end position="52"/>
    </location>
</feature>
<feature type="domain" description="DUF3298" evidence="3">
    <location>
        <begin position="186"/>
        <end position="250"/>
    </location>
</feature>
<dbReference type="InterPro" id="IPR037126">
    <property type="entry name" value="PdaC/RsiV-like_sf"/>
</dbReference>